<dbReference type="RefSeq" id="WP_136543497.1">
    <property type="nucleotide sequence ID" value="NZ_STGU01000027.1"/>
</dbReference>
<dbReference type="AlphaFoldDB" id="A0A4S8PP36"/>
<dbReference type="EMBL" id="STGU01000027">
    <property type="protein sequence ID" value="THV30319.1"/>
    <property type="molecule type" value="Genomic_DNA"/>
</dbReference>
<dbReference type="Pfam" id="PF10973">
    <property type="entry name" value="DUF2799"/>
    <property type="match status" value="1"/>
</dbReference>
<organism evidence="2 3">
    <name type="scientific">Rhizobium rosettiformans W3</name>
    <dbReference type="NCBI Taxonomy" id="538378"/>
    <lineage>
        <taxon>Bacteria</taxon>
        <taxon>Pseudomonadati</taxon>
        <taxon>Pseudomonadota</taxon>
        <taxon>Alphaproteobacteria</taxon>
        <taxon>Hyphomicrobiales</taxon>
        <taxon>Rhizobiaceae</taxon>
        <taxon>Rhizobium/Agrobacterium group</taxon>
        <taxon>Rhizobium</taxon>
    </lineage>
</organism>
<dbReference type="InterPro" id="IPR021242">
    <property type="entry name" value="DUF2799"/>
</dbReference>
<protein>
    <submittedName>
        <fullName evidence="2">DUF2799 domain-containing protein</fullName>
    </submittedName>
</protein>
<name>A0A4S8PP36_9HYPH</name>
<proteinExistence type="predicted"/>
<comment type="caution">
    <text evidence="2">The sequence shown here is derived from an EMBL/GenBank/DDBJ whole genome shotgun (WGS) entry which is preliminary data.</text>
</comment>
<dbReference type="Proteomes" id="UP000307378">
    <property type="component" value="Unassembled WGS sequence"/>
</dbReference>
<reference evidence="2 3" key="1">
    <citation type="submission" date="2019-04" db="EMBL/GenBank/DDBJ databases">
        <title>genome sequence of strain W3.</title>
        <authorList>
            <person name="Gao J."/>
            <person name="Sun J."/>
        </authorList>
    </citation>
    <scope>NUCLEOTIDE SEQUENCE [LARGE SCALE GENOMIC DNA]</scope>
    <source>
        <strain evidence="2 3">W3</strain>
    </source>
</reference>
<evidence type="ECO:0000256" key="1">
    <source>
        <dbReference type="SAM" id="Coils"/>
    </source>
</evidence>
<accession>A0A4S8PP36</accession>
<feature type="non-terminal residue" evidence="2">
    <location>
        <position position="1"/>
    </location>
</feature>
<sequence>FAAHVKSCARINIVPDQSRWYQGYQVGVTRYCTPLNGLSRGEAGDRYHNVCPPELAGEFLRGYGIGQKAYTARSRVNSLRNQISTMQSSIDNLYNQMRASQDEQARRNMRDEIDRLDRDIRRARLDVSDAEFALHSVQREVDLFRQNPGQASLAQGY</sequence>
<evidence type="ECO:0000313" key="3">
    <source>
        <dbReference type="Proteomes" id="UP000307378"/>
    </source>
</evidence>
<keyword evidence="1" id="KW-0175">Coiled coil</keyword>
<evidence type="ECO:0000313" key="2">
    <source>
        <dbReference type="EMBL" id="THV30319.1"/>
    </source>
</evidence>
<feature type="coiled-coil region" evidence="1">
    <location>
        <begin position="76"/>
        <end position="126"/>
    </location>
</feature>
<gene>
    <name evidence="2" type="ORF">FAA86_22990</name>
</gene>